<name>I2N012_STRT9</name>
<protein>
    <submittedName>
        <fullName evidence="2">Uncharacterized protein</fullName>
    </submittedName>
</protein>
<sequence length="171" mass="18546">MSSAFLQSIPEVTTTPTSGDLRSTAPVPSPAPAVKTSGGFGRRTFVRTAMAGAATLAITGLGWVGGTPSWAFSRTSRHPAHCMNVDVPGDTPCWGRQYISSVYCASDGYHRTDTETHQWYTRKYGWEAACGGYAGWYWRMANGSTVHCWDGYFEDIKPGHSARFTTSCKSG</sequence>
<dbReference type="RefSeq" id="WP_006706032.1">
    <property type="nucleotide sequence ID" value="NZ_CP029159.1"/>
</dbReference>
<feature type="region of interest" description="Disordered" evidence="1">
    <location>
        <begin position="1"/>
        <end position="38"/>
    </location>
</feature>
<evidence type="ECO:0000313" key="3">
    <source>
        <dbReference type="Proteomes" id="UP000005940"/>
    </source>
</evidence>
<evidence type="ECO:0000256" key="1">
    <source>
        <dbReference type="SAM" id="MobiDB-lite"/>
    </source>
</evidence>
<organism evidence="2 3">
    <name type="scientific">Streptomyces tsukubensis (strain DSM 42081 / NBRC 108919 / NRRL 18488 / 9993)</name>
    <dbReference type="NCBI Taxonomy" id="1114943"/>
    <lineage>
        <taxon>Bacteria</taxon>
        <taxon>Bacillati</taxon>
        <taxon>Actinomycetota</taxon>
        <taxon>Actinomycetes</taxon>
        <taxon>Kitasatosporales</taxon>
        <taxon>Streptomycetaceae</taxon>
        <taxon>Streptomyces</taxon>
    </lineage>
</organism>
<dbReference type="PROSITE" id="PS51318">
    <property type="entry name" value="TAT"/>
    <property type="match status" value="1"/>
</dbReference>
<gene>
    <name evidence="2" type="ORF">STSU_021275</name>
</gene>
<dbReference type="EMBL" id="CP029159">
    <property type="protein sequence ID" value="QKM69324.1"/>
    <property type="molecule type" value="Genomic_DNA"/>
</dbReference>
<feature type="compositionally biased region" description="Polar residues" evidence="1">
    <location>
        <begin position="1"/>
        <end position="21"/>
    </location>
</feature>
<dbReference type="InterPro" id="IPR006311">
    <property type="entry name" value="TAT_signal"/>
</dbReference>
<proteinExistence type="predicted"/>
<keyword evidence="3" id="KW-1185">Reference proteome</keyword>
<accession>I2N012</accession>
<reference evidence="2 3" key="1">
    <citation type="journal article" date="2012" name="J. Bacteriol.">
        <title>Draft genome of Streptomyces tsukubaensis NRRL 18488, the producer of the clinically important immunosuppressant tacrolimus (FK506).</title>
        <authorList>
            <person name="Barreiro C."/>
            <person name="Prieto C."/>
            <person name="Sola-Landa A."/>
            <person name="Solera E."/>
            <person name="Martinez-Castro M."/>
            <person name="Perez-Redondo R."/>
            <person name="Garcia-Estrada C."/>
            <person name="Aparicio J.F."/>
            <person name="Fernandez-Martinez L.T."/>
            <person name="Santos-Aberturas J."/>
            <person name="Salehi-Najafabadi Z."/>
            <person name="Rodriguez-Garcia A."/>
            <person name="Tauch A."/>
            <person name="Martin J.F."/>
        </authorList>
    </citation>
    <scope>NUCLEOTIDE SEQUENCE [LARGE SCALE GENOMIC DNA]</scope>
    <source>
        <strain evidence="3">DSM 42081 / NBRC 108919 / NRRL 18488 / 9993</strain>
    </source>
</reference>
<dbReference type="AlphaFoldDB" id="I2N012"/>
<dbReference type="Proteomes" id="UP000005940">
    <property type="component" value="Chromosome"/>
</dbReference>
<evidence type="ECO:0000313" key="2">
    <source>
        <dbReference type="EMBL" id="QKM69324.1"/>
    </source>
</evidence>